<dbReference type="AlphaFoldDB" id="A0AAP0LSK0"/>
<keyword evidence="2" id="KW-1185">Reference proteome</keyword>
<comment type="caution">
    <text evidence="1">The sequence shown here is derived from an EMBL/GenBank/DDBJ whole genome shotgun (WGS) entry which is preliminary data.</text>
</comment>
<name>A0AAP0LSK0_9ROSI</name>
<sequence length="81" mass="9254">MDISIIQDWILSALKGNMNLPAPNAKFPVLLRNSSYSTLWYKADTMFSTSKDEVAINLNMFHPIMVHWVFSNTDCCLVITE</sequence>
<dbReference type="EMBL" id="JBCGBO010000024">
    <property type="protein sequence ID" value="KAK9181315.1"/>
    <property type="molecule type" value="Genomic_DNA"/>
</dbReference>
<gene>
    <name evidence="1" type="ORF">WN944_024452</name>
</gene>
<reference evidence="1 2" key="1">
    <citation type="submission" date="2024-05" db="EMBL/GenBank/DDBJ databases">
        <title>Haplotype-resolved chromosome-level genome assembly of Huyou (Citrus changshanensis).</title>
        <authorList>
            <person name="Miao C."/>
            <person name="Chen W."/>
            <person name="Wu Y."/>
            <person name="Wang L."/>
            <person name="Zhao S."/>
            <person name="Grierson D."/>
            <person name="Xu C."/>
            <person name="Chen K."/>
        </authorList>
    </citation>
    <scope>NUCLEOTIDE SEQUENCE [LARGE SCALE GENOMIC DNA]</scope>
    <source>
        <strain evidence="1">01-14</strain>
        <tissue evidence="1">Leaf</tissue>
    </source>
</reference>
<dbReference type="Proteomes" id="UP001428341">
    <property type="component" value="Unassembled WGS sequence"/>
</dbReference>
<evidence type="ECO:0000313" key="2">
    <source>
        <dbReference type="Proteomes" id="UP001428341"/>
    </source>
</evidence>
<evidence type="ECO:0000313" key="1">
    <source>
        <dbReference type="EMBL" id="KAK9181315.1"/>
    </source>
</evidence>
<accession>A0AAP0LSK0</accession>
<protein>
    <submittedName>
        <fullName evidence="1">Uncharacterized protein</fullName>
    </submittedName>
</protein>
<organism evidence="1 2">
    <name type="scientific">Citrus x changshan-huyou</name>
    <dbReference type="NCBI Taxonomy" id="2935761"/>
    <lineage>
        <taxon>Eukaryota</taxon>
        <taxon>Viridiplantae</taxon>
        <taxon>Streptophyta</taxon>
        <taxon>Embryophyta</taxon>
        <taxon>Tracheophyta</taxon>
        <taxon>Spermatophyta</taxon>
        <taxon>Magnoliopsida</taxon>
        <taxon>eudicotyledons</taxon>
        <taxon>Gunneridae</taxon>
        <taxon>Pentapetalae</taxon>
        <taxon>rosids</taxon>
        <taxon>malvids</taxon>
        <taxon>Sapindales</taxon>
        <taxon>Rutaceae</taxon>
        <taxon>Aurantioideae</taxon>
        <taxon>Citrus</taxon>
    </lineage>
</organism>
<proteinExistence type="predicted"/>